<dbReference type="InterPro" id="IPR036737">
    <property type="entry name" value="OmpA-like_sf"/>
</dbReference>
<evidence type="ECO:0000256" key="1">
    <source>
        <dbReference type="PROSITE-ProRule" id="PRU00473"/>
    </source>
</evidence>
<feature type="domain" description="OmpA-like" evidence="3">
    <location>
        <begin position="76"/>
        <end position="192"/>
    </location>
</feature>
<evidence type="ECO:0000256" key="2">
    <source>
        <dbReference type="SAM" id="SignalP"/>
    </source>
</evidence>
<proteinExistence type="predicted"/>
<evidence type="ECO:0000313" key="4">
    <source>
        <dbReference type="EMBL" id="ARD23184.1"/>
    </source>
</evidence>
<keyword evidence="2" id="KW-0732">Signal</keyword>
<protein>
    <recommendedName>
        <fullName evidence="3">OmpA-like domain-containing protein</fullName>
    </recommendedName>
</protein>
<evidence type="ECO:0000259" key="3">
    <source>
        <dbReference type="PROSITE" id="PS51123"/>
    </source>
</evidence>
<dbReference type="SUPFAM" id="SSF103647">
    <property type="entry name" value="TSP type-3 repeat"/>
    <property type="match status" value="1"/>
</dbReference>
<name>A0ABM6JNP1_9GAMM</name>
<evidence type="ECO:0000313" key="5">
    <source>
        <dbReference type="Proteomes" id="UP000191820"/>
    </source>
</evidence>
<dbReference type="Pfam" id="PF00691">
    <property type="entry name" value="OmpA"/>
    <property type="match status" value="1"/>
</dbReference>
<dbReference type="InterPro" id="IPR050330">
    <property type="entry name" value="Bact_OuterMem_StrucFunc"/>
</dbReference>
<dbReference type="CDD" id="cd07185">
    <property type="entry name" value="OmpA_C-like"/>
    <property type="match status" value="1"/>
</dbReference>
<gene>
    <name evidence="4" type="ORF">SJ2017_2906</name>
</gene>
<reference evidence="4 5" key="1">
    <citation type="submission" date="2017-03" db="EMBL/GenBank/DDBJ databases">
        <title>Genome sequencing of Shewanella japonica KCTC 22435.</title>
        <authorList>
            <person name="Kim K.M."/>
        </authorList>
    </citation>
    <scope>NUCLEOTIDE SEQUENCE [LARGE SCALE GENOMIC DNA]</scope>
    <source>
        <strain evidence="4 5">KCTC 22435</strain>
    </source>
</reference>
<dbReference type="SUPFAM" id="SSF103088">
    <property type="entry name" value="OmpA-like"/>
    <property type="match status" value="1"/>
</dbReference>
<dbReference type="PANTHER" id="PTHR30329">
    <property type="entry name" value="STATOR ELEMENT OF FLAGELLAR MOTOR COMPLEX"/>
    <property type="match status" value="1"/>
</dbReference>
<keyword evidence="5" id="KW-1185">Reference proteome</keyword>
<feature type="signal peptide" evidence="2">
    <location>
        <begin position="1"/>
        <end position="20"/>
    </location>
</feature>
<dbReference type="InterPro" id="IPR028974">
    <property type="entry name" value="TSP_type-3_rpt"/>
</dbReference>
<dbReference type="Gene3D" id="3.30.1330.60">
    <property type="entry name" value="OmpA-like domain"/>
    <property type="match status" value="1"/>
</dbReference>
<dbReference type="PANTHER" id="PTHR30329:SF20">
    <property type="entry name" value="EXPORTED PROTEIN"/>
    <property type="match status" value="1"/>
</dbReference>
<dbReference type="Proteomes" id="UP000191820">
    <property type="component" value="Chromosome"/>
</dbReference>
<dbReference type="EMBL" id="CP020472">
    <property type="protein sequence ID" value="ARD23184.1"/>
    <property type="molecule type" value="Genomic_DNA"/>
</dbReference>
<dbReference type="RefSeq" id="WP_080916234.1">
    <property type="nucleotide sequence ID" value="NZ_CP020472.1"/>
</dbReference>
<sequence>MFYKVFVLACLLSLSLPCSAWVDTDKDGVPDKKDACPDTPADAVVLANGCQDLTLLSSETNVIDEKAAGVADVQGHSVSAIESPIRLFFEFAHADLSQTQRASLQAFLPEIRHSAKVLLVGHTDNIGAEQFNNALSLARAKAVKSLLSKEYGVNTEFIEVLGKGSSQPMTDNLSKESRQLNRRVDILLNSKSTK</sequence>
<organism evidence="4 5">
    <name type="scientific">Shewanella japonica</name>
    <dbReference type="NCBI Taxonomy" id="93973"/>
    <lineage>
        <taxon>Bacteria</taxon>
        <taxon>Pseudomonadati</taxon>
        <taxon>Pseudomonadota</taxon>
        <taxon>Gammaproteobacteria</taxon>
        <taxon>Alteromonadales</taxon>
        <taxon>Shewanellaceae</taxon>
        <taxon>Shewanella</taxon>
    </lineage>
</organism>
<dbReference type="InterPro" id="IPR006665">
    <property type="entry name" value="OmpA-like"/>
</dbReference>
<keyword evidence="1" id="KW-0472">Membrane</keyword>
<accession>A0ABM6JNP1</accession>
<dbReference type="PROSITE" id="PS51123">
    <property type="entry name" value="OMPA_2"/>
    <property type="match status" value="1"/>
</dbReference>
<feature type="chain" id="PRO_5046929238" description="OmpA-like domain-containing protein" evidence="2">
    <location>
        <begin position="21"/>
        <end position="194"/>
    </location>
</feature>